<dbReference type="CDD" id="cd04179">
    <property type="entry name" value="DPM_DPG-synthase_like"/>
    <property type="match status" value="1"/>
</dbReference>
<feature type="region of interest" description="Disordered" evidence="1">
    <location>
        <begin position="329"/>
        <end position="382"/>
    </location>
</feature>
<accession>M0IRF7</accession>
<evidence type="ECO:0000313" key="5">
    <source>
        <dbReference type="Proteomes" id="UP000011550"/>
    </source>
</evidence>
<dbReference type="PATRIC" id="fig|662479.7.peg.461"/>
<reference evidence="4 5" key="1">
    <citation type="journal article" date="2014" name="PLoS Genet.">
        <title>Phylogenetically driven sequencing of extremely halophilic archaea reveals strategies for static and dynamic osmo-response.</title>
        <authorList>
            <person name="Becker E.A."/>
            <person name="Seitzer P.M."/>
            <person name="Tritt A."/>
            <person name="Larsen D."/>
            <person name="Krusor M."/>
            <person name="Yao A.I."/>
            <person name="Wu D."/>
            <person name="Madern D."/>
            <person name="Eisen J.A."/>
            <person name="Darling A.E."/>
            <person name="Facciotti M.T."/>
        </authorList>
    </citation>
    <scope>NUCLEOTIDE SEQUENCE [LARGE SCALE GENOMIC DNA]</scope>
    <source>
        <strain evidence="4 5">ATCC BAA-1512</strain>
    </source>
</reference>
<feature type="compositionally biased region" description="Basic and acidic residues" evidence="1">
    <location>
        <begin position="343"/>
        <end position="364"/>
    </location>
</feature>
<keyword evidence="5" id="KW-1185">Reference proteome</keyword>
<dbReference type="EMBL" id="AOLN01000004">
    <property type="protein sequence ID" value="ELZ98029.1"/>
    <property type="molecule type" value="Genomic_DNA"/>
</dbReference>
<dbReference type="PANTHER" id="PTHR48090:SF7">
    <property type="entry name" value="RFBJ PROTEIN"/>
    <property type="match status" value="1"/>
</dbReference>
<dbReference type="OrthoDB" id="11098at2157"/>
<name>M0IRF7_9EURY</name>
<dbReference type="AlphaFoldDB" id="M0IRF7"/>
<sequence>MYRGNTVGVVVPAYNEERFVGEVIDTVPSFVDRIYAVDDRSTDRTWDVIRSYATRANKHDRNEPETPLAPDGGEQADHRVIPIRHPVNRGRGAAVKTGYERALADEMDIIVVMDGDGQMDPEIMTSLIDPVADGTADYAVGDRLAGPTHWRGMPVWRLFGNLVLSGLTRIASGYWHIRDPQNGYTVLSAAALSDLDRDRLYDRYGFLNDLLVHLNVAEKRVATVPMNARYGDEESGIEYTTFVPGLSFLLLRDFLWRLRVRYGSTVVHPVIVLYVLGVVGVVAGTLRLGRRLVSRTKPERREVAGVAGGLTSLAGAMLLDRRENERLKVRLAGEPADSTDSSASRESREALETRESPNADGEAHPRRRDRLNRENRPGREDR</sequence>
<dbReference type="STRING" id="662479.C440_02238"/>
<organism evidence="4 5">
    <name type="scientific">Haloferax mucosum ATCC BAA-1512</name>
    <dbReference type="NCBI Taxonomy" id="662479"/>
    <lineage>
        <taxon>Archaea</taxon>
        <taxon>Methanobacteriati</taxon>
        <taxon>Methanobacteriota</taxon>
        <taxon>Stenosarchaea group</taxon>
        <taxon>Halobacteria</taxon>
        <taxon>Halobacteriales</taxon>
        <taxon>Haloferacaceae</taxon>
        <taxon>Haloferax</taxon>
    </lineage>
</organism>
<dbReference type="Gene3D" id="3.90.550.10">
    <property type="entry name" value="Spore Coat Polysaccharide Biosynthesis Protein SpsA, Chain A"/>
    <property type="match status" value="1"/>
</dbReference>
<dbReference type="RefSeq" id="WP_008317838.1">
    <property type="nucleotide sequence ID" value="NZ_AOLN01000004.1"/>
</dbReference>
<keyword evidence="4" id="KW-0808">Transferase</keyword>
<proteinExistence type="predicted"/>
<dbReference type="GO" id="GO:0016757">
    <property type="term" value="F:glycosyltransferase activity"/>
    <property type="evidence" value="ECO:0007669"/>
    <property type="project" value="UniProtKB-KW"/>
</dbReference>
<keyword evidence="2" id="KW-0472">Membrane</keyword>
<dbReference type="InterPro" id="IPR001173">
    <property type="entry name" value="Glyco_trans_2-like"/>
</dbReference>
<comment type="caution">
    <text evidence="4">The sequence shown here is derived from an EMBL/GenBank/DDBJ whole genome shotgun (WGS) entry which is preliminary data.</text>
</comment>
<keyword evidence="2" id="KW-1133">Transmembrane helix</keyword>
<dbReference type="PANTHER" id="PTHR48090">
    <property type="entry name" value="UNDECAPRENYL-PHOSPHATE 4-DEOXY-4-FORMAMIDO-L-ARABINOSE TRANSFERASE-RELATED"/>
    <property type="match status" value="1"/>
</dbReference>
<dbReference type="Pfam" id="PF00535">
    <property type="entry name" value="Glycos_transf_2"/>
    <property type="match status" value="1"/>
</dbReference>
<feature type="domain" description="Glycosyltransferase 2-like" evidence="3">
    <location>
        <begin position="9"/>
        <end position="193"/>
    </location>
</feature>
<keyword evidence="4" id="KW-0328">Glycosyltransferase</keyword>
<evidence type="ECO:0000256" key="1">
    <source>
        <dbReference type="SAM" id="MobiDB-lite"/>
    </source>
</evidence>
<dbReference type="SUPFAM" id="SSF53448">
    <property type="entry name" value="Nucleotide-diphospho-sugar transferases"/>
    <property type="match status" value="1"/>
</dbReference>
<keyword evidence="2" id="KW-0812">Transmembrane</keyword>
<dbReference type="InterPro" id="IPR050256">
    <property type="entry name" value="Glycosyltransferase_2"/>
</dbReference>
<protein>
    <submittedName>
        <fullName evidence="4">Dolichyl-phosphate beta-D-mannosyltransferase</fullName>
    </submittedName>
</protein>
<evidence type="ECO:0000313" key="4">
    <source>
        <dbReference type="EMBL" id="ELZ98029.1"/>
    </source>
</evidence>
<dbReference type="Proteomes" id="UP000011550">
    <property type="component" value="Unassembled WGS sequence"/>
</dbReference>
<feature type="transmembrane region" description="Helical" evidence="2">
    <location>
        <begin position="262"/>
        <end position="283"/>
    </location>
</feature>
<feature type="compositionally biased region" description="Basic and acidic residues" evidence="1">
    <location>
        <begin position="371"/>
        <end position="382"/>
    </location>
</feature>
<evidence type="ECO:0000259" key="3">
    <source>
        <dbReference type="Pfam" id="PF00535"/>
    </source>
</evidence>
<evidence type="ECO:0000256" key="2">
    <source>
        <dbReference type="SAM" id="Phobius"/>
    </source>
</evidence>
<dbReference type="InterPro" id="IPR029044">
    <property type="entry name" value="Nucleotide-diphossugar_trans"/>
</dbReference>
<gene>
    <name evidence="4" type="ORF">C440_02238</name>
</gene>